<dbReference type="AlphaFoldDB" id="A0A480A4H7"/>
<gene>
    <name evidence="1" type="ORF">SR1949_45480</name>
</gene>
<proteinExistence type="predicted"/>
<name>A0A480A4H7_9CYAN</name>
<protein>
    <submittedName>
        <fullName evidence="1">Uncharacterized protein</fullName>
    </submittedName>
</protein>
<sequence length="40" mass="4770">MILLQWKSVRAYRILFEISQIVRLSESGYPGFKDLQDVRL</sequence>
<keyword evidence="2" id="KW-1185">Reference proteome</keyword>
<dbReference type="EMBL" id="BJCE01000252">
    <property type="protein sequence ID" value="GCL39422.1"/>
    <property type="molecule type" value="Genomic_DNA"/>
</dbReference>
<reference evidence="2" key="1">
    <citation type="submission" date="2019-02" db="EMBL/GenBank/DDBJ databases">
        <title>Draft genome sequence of Sphaerospermopsis reniformis NIES-1949.</title>
        <authorList>
            <person name="Yamaguchi H."/>
            <person name="Suzuki S."/>
            <person name="Kawachi M."/>
        </authorList>
    </citation>
    <scope>NUCLEOTIDE SEQUENCE [LARGE SCALE GENOMIC DNA]</scope>
    <source>
        <strain evidence="2">NIES-1949</strain>
    </source>
</reference>
<comment type="caution">
    <text evidence="1">The sequence shown here is derived from an EMBL/GenBank/DDBJ whole genome shotgun (WGS) entry which is preliminary data.</text>
</comment>
<accession>A0A480A4H7</accession>
<dbReference type="Proteomes" id="UP000300142">
    <property type="component" value="Unassembled WGS sequence"/>
</dbReference>
<organism evidence="1 2">
    <name type="scientific">Sphaerospermopsis reniformis</name>
    <dbReference type="NCBI Taxonomy" id="531300"/>
    <lineage>
        <taxon>Bacteria</taxon>
        <taxon>Bacillati</taxon>
        <taxon>Cyanobacteriota</taxon>
        <taxon>Cyanophyceae</taxon>
        <taxon>Nostocales</taxon>
        <taxon>Aphanizomenonaceae</taxon>
        <taxon>Sphaerospermopsis</taxon>
    </lineage>
</organism>
<evidence type="ECO:0000313" key="2">
    <source>
        <dbReference type="Proteomes" id="UP000300142"/>
    </source>
</evidence>
<evidence type="ECO:0000313" key="1">
    <source>
        <dbReference type="EMBL" id="GCL39422.1"/>
    </source>
</evidence>